<dbReference type="InterPro" id="IPR010998">
    <property type="entry name" value="Integrase_recombinase_N"/>
</dbReference>
<dbReference type="PANTHER" id="PTHR35617">
    <property type="entry name" value="PHAGE_INTEGRASE DOMAIN-CONTAINING PROTEIN"/>
    <property type="match status" value="1"/>
</dbReference>
<dbReference type="Proteomes" id="UP000507470">
    <property type="component" value="Unassembled WGS sequence"/>
</dbReference>
<dbReference type="SUPFAM" id="SSF56672">
    <property type="entry name" value="DNA/RNA polymerases"/>
    <property type="match status" value="1"/>
</dbReference>
<dbReference type="PROSITE" id="PS50878">
    <property type="entry name" value="RT_POL"/>
    <property type="match status" value="1"/>
</dbReference>
<keyword evidence="1" id="KW-0238">DNA-binding</keyword>
<dbReference type="GO" id="GO:0003677">
    <property type="term" value="F:DNA binding"/>
    <property type="evidence" value="ECO:0007669"/>
    <property type="project" value="UniProtKB-KW"/>
</dbReference>
<dbReference type="Gene3D" id="3.30.70.270">
    <property type="match status" value="1"/>
</dbReference>
<dbReference type="InterPro" id="IPR043128">
    <property type="entry name" value="Rev_trsase/Diguanyl_cyclase"/>
</dbReference>
<organism evidence="3 4">
    <name type="scientific">Mytilus coruscus</name>
    <name type="common">Sea mussel</name>
    <dbReference type="NCBI Taxonomy" id="42192"/>
    <lineage>
        <taxon>Eukaryota</taxon>
        <taxon>Metazoa</taxon>
        <taxon>Spiralia</taxon>
        <taxon>Lophotrochozoa</taxon>
        <taxon>Mollusca</taxon>
        <taxon>Bivalvia</taxon>
        <taxon>Autobranchia</taxon>
        <taxon>Pteriomorphia</taxon>
        <taxon>Mytilida</taxon>
        <taxon>Mytiloidea</taxon>
        <taxon>Mytilidae</taxon>
        <taxon>Mytilinae</taxon>
        <taxon>Mytilus</taxon>
    </lineage>
</organism>
<keyword evidence="4" id="KW-1185">Reference proteome</keyword>
<dbReference type="InterPro" id="IPR043502">
    <property type="entry name" value="DNA/RNA_pol_sf"/>
</dbReference>
<dbReference type="AlphaFoldDB" id="A0A6J8D563"/>
<dbReference type="OrthoDB" id="6090063at2759"/>
<feature type="domain" description="Reverse transcriptase" evidence="2">
    <location>
        <begin position="1"/>
        <end position="56"/>
    </location>
</feature>
<reference evidence="3 4" key="1">
    <citation type="submission" date="2020-06" db="EMBL/GenBank/DDBJ databases">
        <authorList>
            <person name="Li R."/>
            <person name="Bekaert M."/>
        </authorList>
    </citation>
    <scope>NUCLEOTIDE SEQUENCE [LARGE SCALE GENOMIC DNA]</scope>
    <source>
        <strain evidence="4">wild</strain>
    </source>
</reference>
<accession>A0A6J8D563</accession>
<evidence type="ECO:0000259" key="2">
    <source>
        <dbReference type="PROSITE" id="PS50878"/>
    </source>
</evidence>
<name>A0A6J8D563_MYTCO</name>
<evidence type="ECO:0000256" key="1">
    <source>
        <dbReference type="ARBA" id="ARBA00023125"/>
    </source>
</evidence>
<gene>
    <name evidence="3" type="ORF">MCOR_36753</name>
</gene>
<protein>
    <recommendedName>
        <fullName evidence="2">Reverse transcriptase domain-containing protein</fullName>
    </recommendedName>
</protein>
<evidence type="ECO:0000313" key="3">
    <source>
        <dbReference type="EMBL" id="CAC5402811.1"/>
    </source>
</evidence>
<evidence type="ECO:0000313" key="4">
    <source>
        <dbReference type="Proteomes" id="UP000507470"/>
    </source>
</evidence>
<dbReference type="Gene3D" id="1.10.150.130">
    <property type="match status" value="1"/>
</dbReference>
<proteinExistence type="predicted"/>
<dbReference type="InterPro" id="IPR000477">
    <property type="entry name" value="RT_dom"/>
</dbReference>
<dbReference type="SUPFAM" id="SSF47823">
    <property type="entry name" value="lambda integrase-like, N-terminal domain"/>
    <property type="match status" value="1"/>
</dbReference>
<dbReference type="PANTHER" id="PTHR35617:SF3">
    <property type="entry name" value="CORE-BINDING (CB) DOMAIN-CONTAINING PROTEIN"/>
    <property type="match status" value="1"/>
</dbReference>
<dbReference type="EMBL" id="CACVKT020006642">
    <property type="protein sequence ID" value="CAC5402811.1"/>
    <property type="molecule type" value="Genomic_DNA"/>
</dbReference>
<sequence>MSVYLDDWLIVNQDQQQLVQDRLKCLNLLVSLGFMINTDKSSLVPSQVITYLGGVFHLDKGSSVYETHSTSFVKFLEASQQKYVGTCSIDTTSEIPSFMVEKFSQHAERPIFAIAENQCDHNDRCFNDRLWGSYGKTDFSGSLEFGTETFTHKLFGNESCNFDSSAFSENFEGKMCSDKERQHKQSTIHKSSKGDEVTKFMLLDLGAMADSNSKQYSLESSPHYGQEECFNGSFESGKGLSDRMVSEQVYSVADFSDMGNPIDRFVCIMGKSPDRNLLRLDSSSQCFGLGCSDNSLGEHVRHVYLIGAQWPKRHWYTEILQLLIACPIRLPEMDNLLSQAKMKIFHPNPEILNLTAWLLSTDVLKQGFSQSARTLLSASWQDGTKKDYSSKFEKFNSWCGERQIDPYSANLNQVADFLAYLFHSGLQYRTIAGYISMLSAVLPPVQNFPVGQHLNIVRIIKGVFNSRPPKVKILPEWNLDLLLQALGKKPFEPMQEVDLKHVTLKTVFLVAITTFRRCSDLQSSVLMTSQ</sequence>